<accession>A0AAD9XEX2</accession>
<feature type="domain" description="RNase H type-1" evidence="1">
    <location>
        <begin position="7"/>
        <end position="55"/>
    </location>
</feature>
<dbReference type="EMBL" id="JANJYI010000003">
    <property type="protein sequence ID" value="KAK2658007.1"/>
    <property type="molecule type" value="Genomic_DNA"/>
</dbReference>
<reference evidence="2" key="1">
    <citation type="journal article" date="2023" name="Plant J.">
        <title>Genome sequences and population genomics provide insights into the demographic history, inbreeding, and mutation load of two 'living fossil' tree species of Dipteronia.</title>
        <authorList>
            <person name="Feng Y."/>
            <person name="Comes H.P."/>
            <person name="Chen J."/>
            <person name="Zhu S."/>
            <person name="Lu R."/>
            <person name="Zhang X."/>
            <person name="Li P."/>
            <person name="Qiu J."/>
            <person name="Olsen K.M."/>
            <person name="Qiu Y."/>
        </authorList>
    </citation>
    <scope>NUCLEOTIDE SEQUENCE</scope>
    <source>
        <strain evidence="2">KIB01</strain>
    </source>
</reference>
<dbReference type="Pfam" id="PF13456">
    <property type="entry name" value="RVT_3"/>
    <property type="match status" value="1"/>
</dbReference>
<dbReference type="Proteomes" id="UP001280121">
    <property type="component" value="Unassembled WGS sequence"/>
</dbReference>
<gene>
    <name evidence="2" type="ORF">Ddye_011059</name>
</gene>
<comment type="caution">
    <text evidence="2">The sequence shown here is derived from an EMBL/GenBank/DDBJ whole genome shotgun (WGS) entry which is preliminary data.</text>
</comment>
<dbReference type="GO" id="GO:0003676">
    <property type="term" value="F:nucleic acid binding"/>
    <property type="evidence" value="ECO:0007669"/>
    <property type="project" value="InterPro"/>
</dbReference>
<dbReference type="InterPro" id="IPR002156">
    <property type="entry name" value="RNaseH_domain"/>
</dbReference>
<organism evidence="2 3">
    <name type="scientific">Dipteronia dyeriana</name>
    <dbReference type="NCBI Taxonomy" id="168575"/>
    <lineage>
        <taxon>Eukaryota</taxon>
        <taxon>Viridiplantae</taxon>
        <taxon>Streptophyta</taxon>
        <taxon>Embryophyta</taxon>
        <taxon>Tracheophyta</taxon>
        <taxon>Spermatophyta</taxon>
        <taxon>Magnoliopsida</taxon>
        <taxon>eudicotyledons</taxon>
        <taxon>Gunneridae</taxon>
        <taxon>Pentapetalae</taxon>
        <taxon>rosids</taxon>
        <taxon>malvids</taxon>
        <taxon>Sapindales</taxon>
        <taxon>Sapindaceae</taxon>
        <taxon>Hippocastanoideae</taxon>
        <taxon>Acereae</taxon>
        <taxon>Dipteronia</taxon>
    </lineage>
</organism>
<sequence>MGSSVQKVPVSFSPQTIEALAILCGIKFALSTDLMPFVIESDVLNVANFIRYGRPFDADANLIAHGLAKMALSIDEDKFWLECIPPCVEMLVMGDIPG</sequence>
<name>A0AAD9XEX2_9ROSI</name>
<dbReference type="GO" id="GO:0004523">
    <property type="term" value="F:RNA-DNA hybrid ribonuclease activity"/>
    <property type="evidence" value="ECO:0007669"/>
    <property type="project" value="InterPro"/>
</dbReference>
<protein>
    <recommendedName>
        <fullName evidence="1">RNase H type-1 domain-containing protein</fullName>
    </recommendedName>
</protein>
<proteinExistence type="predicted"/>
<evidence type="ECO:0000313" key="3">
    <source>
        <dbReference type="Proteomes" id="UP001280121"/>
    </source>
</evidence>
<evidence type="ECO:0000259" key="1">
    <source>
        <dbReference type="Pfam" id="PF13456"/>
    </source>
</evidence>
<evidence type="ECO:0000313" key="2">
    <source>
        <dbReference type="EMBL" id="KAK2658007.1"/>
    </source>
</evidence>
<dbReference type="AlphaFoldDB" id="A0AAD9XEX2"/>
<keyword evidence="3" id="KW-1185">Reference proteome</keyword>